<reference evidence="2" key="2">
    <citation type="journal article" date="2021" name="Genome Biol. Evol.">
        <title>Developing a high-quality reference genome for a parasitic bivalve with doubly uniparental inheritance (Bivalvia: Unionida).</title>
        <authorList>
            <person name="Smith C.H."/>
        </authorList>
    </citation>
    <scope>NUCLEOTIDE SEQUENCE</scope>
    <source>
        <strain evidence="2">CHS0354</strain>
        <tissue evidence="2">Mantle</tissue>
    </source>
</reference>
<evidence type="ECO:0000313" key="3">
    <source>
        <dbReference type="Proteomes" id="UP001195483"/>
    </source>
</evidence>
<evidence type="ECO:0000313" key="2">
    <source>
        <dbReference type="EMBL" id="KAK3592580.1"/>
    </source>
</evidence>
<gene>
    <name evidence="2" type="ORF">CHS0354_018847</name>
</gene>
<feature type="region of interest" description="Disordered" evidence="1">
    <location>
        <begin position="21"/>
        <end position="61"/>
    </location>
</feature>
<dbReference type="Proteomes" id="UP001195483">
    <property type="component" value="Unassembled WGS sequence"/>
</dbReference>
<organism evidence="2 3">
    <name type="scientific">Potamilus streckersoni</name>
    <dbReference type="NCBI Taxonomy" id="2493646"/>
    <lineage>
        <taxon>Eukaryota</taxon>
        <taxon>Metazoa</taxon>
        <taxon>Spiralia</taxon>
        <taxon>Lophotrochozoa</taxon>
        <taxon>Mollusca</taxon>
        <taxon>Bivalvia</taxon>
        <taxon>Autobranchia</taxon>
        <taxon>Heteroconchia</taxon>
        <taxon>Palaeoheterodonta</taxon>
        <taxon>Unionida</taxon>
        <taxon>Unionoidea</taxon>
        <taxon>Unionidae</taxon>
        <taxon>Ambleminae</taxon>
        <taxon>Lampsilini</taxon>
        <taxon>Potamilus</taxon>
    </lineage>
</organism>
<evidence type="ECO:0000256" key="1">
    <source>
        <dbReference type="SAM" id="MobiDB-lite"/>
    </source>
</evidence>
<keyword evidence="3" id="KW-1185">Reference proteome</keyword>
<proteinExistence type="predicted"/>
<comment type="caution">
    <text evidence="2">The sequence shown here is derived from an EMBL/GenBank/DDBJ whole genome shotgun (WGS) entry which is preliminary data.</text>
</comment>
<reference evidence="2" key="1">
    <citation type="journal article" date="2021" name="Genome Biol. Evol.">
        <title>A High-Quality Reference Genome for a Parasitic Bivalve with Doubly Uniparental Inheritance (Bivalvia: Unionida).</title>
        <authorList>
            <person name="Smith C.H."/>
        </authorList>
    </citation>
    <scope>NUCLEOTIDE SEQUENCE</scope>
    <source>
        <strain evidence="2">CHS0354</strain>
    </source>
</reference>
<accession>A0AAE0SII9</accession>
<sequence length="61" mass="7001">MNINIVSILKKHRVKAIADAASNREAEQVQQEDVKEEEESDSDRQRLLDLGLEPALDERQK</sequence>
<protein>
    <submittedName>
        <fullName evidence="2">Uncharacterized protein</fullName>
    </submittedName>
</protein>
<reference evidence="2" key="3">
    <citation type="submission" date="2023-05" db="EMBL/GenBank/DDBJ databases">
        <authorList>
            <person name="Smith C.H."/>
        </authorList>
    </citation>
    <scope>NUCLEOTIDE SEQUENCE</scope>
    <source>
        <strain evidence="2">CHS0354</strain>
        <tissue evidence="2">Mantle</tissue>
    </source>
</reference>
<dbReference type="EMBL" id="JAEAOA010001154">
    <property type="protein sequence ID" value="KAK3592580.1"/>
    <property type="molecule type" value="Genomic_DNA"/>
</dbReference>
<name>A0AAE0SII9_9BIVA</name>
<dbReference type="AlphaFoldDB" id="A0AAE0SII9"/>